<evidence type="ECO:0000313" key="1">
    <source>
        <dbReference type="EMBL" id="MBA2894320.1"/>
    </source>
</evidence>
<dbReference type="EMBL" id="JACDUR010000006">
    <property type="protein sequence ID" value="MBA2894320.1"/>
    <property type="molecule type" value="Genomic_DNA"/>
</dbReference>
<gene>
    <name evidence="1" type="ORF">HNR30_005692</name>
</gene>
<keyword evidence="2" id="KW-1185">Reference proteome</keyword>
<accession>A0A7W0CNR3</accession>
<evidence type="ECO:0008006" key="3">
    <source>
        <dbReference type="Google" id="ProtNLM"/>
    </source>
</evidence>
<dbReference type="Proteomes" id="UP000530928">
    <property type="component" value="Unassembled WGS sequence"/>
</dbReference>
<name>A0A7W0CNR3_9ACTN</name>
<proteinExistence type="predicted"/>
<organism evidence="1 2">
    <name type="scientific">Nonomuraea soli</name>
    <dbReference type="NCBI Taxonomy" id="1032476"/>
    <lineage>
        <taxon>Bacteria</taxon>
        <taxon>Bacillati</taxon>
        <taxon>Actinomycetota</taxon>
        <taxon>Actinomycetes</taxon>
        <taxon>Streptosporangiales</taxon>
        <taxon>Streptosporangiaceae</taxon>
        <taxon>Nonomuraea</taxon>
    </lineage>
</organism>
<sequence>MSDNELVHQWKTPHLRDISAAHPSGEVVLDDLVGGRPARTEYYLSIGCCPTYTKSQNCGVTI</sequence>
<evidence type="ECO:0000313" key="2">
    <source>
        <dbReference type="Proteomes" id="UP000530928"/>
    </source>
</evidence>
<reference evidence="1 2" key="1">
    <citation type="submission" date="2020-07" db="EMBL/GenBank/DDBJ databases">
        <title>Genomic Encyclopedia of Type Strains, Phase IV (KMG-IV): sequencing the most valuable type-strain genomes for metagenomic binning, comparative biology and taxonomic classification.</title>
        <authorList>
            <person name="Goeker M."/>
        </authorList>
    </citation>
    <scope>NUCLEOTIDE SEQUENCE [LARGE SCALE GENOMIC DNA]</scope>
    <source>
        <strain evidence="1 2">DSM 45533</strain>
    </source>
</reference>
<dbReference type="RefSeq" id="WP_181613113.1">
    <property type="nucleotide sequence ID" value="NZ_BAABAM010000004.1"/>
</dbReference>
<protein>
    <recommendedName>
        <fullName evidence="3">Mersacidin/lichenicidin family type 2 lantibiotic</fullName>
    </recommendedName>
</protein>
<dbReference type="AlphaFoldDB" id="A0A7W0CNR3"/>
<comment type="caution">
    <text evidence="1">The sequence shown here is derived from an EMBL/GenBank/DDBJ whole genome shotgun (WGS) entry which is preliminary data.</text>
</comment>